<keyword evidence="4" id="KW-1133">Transmembrane helix</keyword>
<evidence type="ECO:0000313" key="7">
    <source>
        <dbReference type="Proteomes" id="UP000265719"/>
    </source>
</evidence>
<keyword evidence="3" id="KW-0812">Transmembrane</keyword>
<evidence type="ECO:0000256" key="3">
    <source>
        <dbReference type="ARBA" id="ARBA00022692"/>
    </source>
</evidence>
<keyword evidence="5" id="KW-0472">Membrane</keyword>
<gene>
    <name evidence="6" type="ORF">NI17_020970</name>
</gene>
<evidence type="ECO:0000256" key="4">
    <source>
        <dbReference type="ARBA" id="ARBA00022989"/>
    </source>
</evidence>
<dbReference type="KEGG" id="thao:NI17_020970"/>
<sequence>MLVPYGGALWSVGCLGCAAVWALPSAAELRLRSLTAPLDPRPTVHSLWTALRRRLARRPGRMRGRRLHGCVDVCRTMVAELRCGSTPAAALATAVRDTDPLLAAELADVAALTEAGHDPAPALRSAARLPGASGLAGLAVCWRVAASSGAGLAAVVERLAEGLTQEEALLRELDAQLAGPRATAALLAGLPVLGLLMAGALGGAPLSFLLTTPLGVGCLAAGTALDALGLWWIRRMVDRVARTVQA</sequence>
<accession>A0A399FXK8</accession>
<evidence type="ECO:0000256" key="5">
    <source>
        <dbReference type="ARBA" id="ARBA00023136"/>
    </source>
</evidence>
<dbReference type="Proteomes" id="UP000265719">
    <property type="component" value="Chromosome"/>
</dbReference>
<dbReference type="OrthoDB" id="4337966at2"/>
<dbReference type="AlphaFoldDB" id="A0A399FXK8"/>
<dbReference type="PANTHER" id="PTHR35007">
    <property type="entry name" value="INTEGRAL MEMBRANE PROTEIN-RELATED"/>
    <property type="match status" value="1"/>
</dbReference>
<dbReference type="GO" id="GO:0005886">
    <property type="term" value="C:plasma membrane"/>
    <property type="evidence" value="ECO:0007669"/>
    <property type="project" value="UniProtKB-SubCell"/>
</dbReference>
<keyword evidence="7" id="KW-1185">Reference proteome</keyword>
<evidence type="ECO:0000256" key="2">
    <source>
        <dbReference type="ARBA" id="ARBA00022475"/>
    </source>
</evidence>
<proteinExistence type="predicted"/>
<dbReference type="Pfam" id="PF00482">
    <property type="entry name" value="T2SSF"/>
    <property type="match status" value="1"/>
</dbReference>
<name>A0A399FXK8_9ACTN</name>
<protein>
    <submittedName>
        <fullName evidence="6">Type II secretion system F family protein</fullName>
    </submittedName>
</protein>
<keyword evidence="2" id="KW-1003">Cell membrane</keyword>
<evidence type="ECO:0000256" key="1">
    <source>
        <dbReference type="ARBA" id="ARBA00004651"/>
    </source>
</evidence>
<dbReference type="EMBL" id="CP063196">
    <property type="protein sequence ID" value="UOE22169.1"/>
    <property type="molecule type" value="Genomic_DNA"/>
</dbReference>
<evidence type="ECO:0000313" key="6">
    <source>
        <dbReference type="EMBL" id="UOE22169.1"/>
    </source>
</evidence>
<organism evidence="6 7">
    <name type="scientific">Thermobifida halotolerans</name>
    <dbReference type="NCBI Taxonomy" id="483545"/>
    <lineage>
        <taxon>Bacteria</taxon>
        <taxon>Bacillati</taxon>
        <taxon>Actinomycetota</taxon>
        <taxon>Actinomycetes</taxon>
        <taxon>Streptosporangiales</taxon>
        <taxon>Nocardiopsidaceae</taxon>
        <taxon>Thermobifida</taxon>
    </lineage>
</organism>
<dbReference type="PANTHER" id="PTHR35007:SF4">
    <property type="entry name" value="CONSERVED TRANSMEMBRANE PROTEIN-RELATED"/>
    <property type="match status" value="1"/>
</dbReference>
<reference evidence="6" key="1">
    <citation type="submission" date="2020-10" db="EMBL/GenBank/DDBJ databases">
        <title>De novo genome project of the cellulose decomposer Thermobifida halotolerans type strain.</title>
        <authorList>
            <person name="Nagy I."/>
            <person name="Horvath B."/>
            <person name="Kukolya J."/>
            <person name="Nagy I."/>
            <person name="Orsini M."/>
        </authorList>
    </citation>
    <scope>NUCLEOTIDE SEQUENCE</scope>
    <source>
        <strain evidence="6">DSM 44931</strain>
    </source>
</reference>
<comment type="subcellular location">
    <subcellularLocation>
        <location evidence="1">Cell membrane</location>
        <topology evidence="1">Multi-pass membrane protein</topology>
    </subcellularLocation>
</comment>
<dbReference type="InterPro" id="IPR018076">
    <property type="entry name" value="T2SS_GspF_dom"/>
</dbReference>